<dbReference type="Proteomes" id="UP000309038">
    <property type="component" value="Unassembled WGS sequence"/>
</dbReference>
<feature type="region of interest" description="Disordered" evidence="1">
    <location>
        <begin position="359"/>
        <end position="386"/>
    </location>
</feature>
<dbReference type="AlphaFoldDB" id="A0A4S4K6S9"/>
<proteinExistence type="predicted"/>
<reference evidence="2 3" key="1">
    <citation type="submission" date="2019-02" db="EMBL/GenBank/DDBJ databases">
        <title>Genome sequencing of the rare red list fungi Phlebia centrifuga.</title>
        <authorList>
            <person name="Buettner E."/>
            <person name="Kellner H."/>
        </authorList>
    </citation>
    <scope>NUCLEOTIDE SEQUENCE [LARGE SCALE GENOMIC DNA]</scope>
    <source>
        <strain evidence="2 3">DSM 108282</strain>
    </source>
</reference>
<dbReference type="EMBL" id="SGPJ01000642">
    <property type="protein sequence ID" value="THG93503.1"/>
    <property type="molecule type" value="Genomic_DNA"/>
</dbReference>
<evidence type="ECO:0000256" key="1">
    <source>
        <dbReference type="SAM" id="MobiDB-lite"/>
    </source>
</evidence>
<protein>
    <submittedName>
        <fullName evidence="2">Uncharacterized protein</fullName>
    </submittedName>
</protein>
<evidence type="ECO:0000313" key="2">
    <source>
        <dbReference type="EMBL" id="THG93503.1"/>
    </source>
</evidence>
<feature type="compositionally biased region" description="Basic and acidic residues" evidence="1">
    <location>
        <begin position="359"/>
        <end position="376"/>
    </location>
</feature>
<feature type="compositionally biased region" description="Polar residues" evidence="1">
    <location>
        <begin position="328"/>
        <end position="341"/>
    </location>
</feature>
<sequence length="574" mass="64685">MFLRYAIGVHDRTYKDNKILSGMVEACMIVEDKEKRGVGMQGFRWDNANLTDYDRMLHILYIESPAAYRHFSKYLPARTERSFQIMEGKAPKMPMTICDRSFELVAQELQVLKYDGPVALSWDDTKLLPVFRLCWDPEQKAHFLIGAVKGPIRVADPEMARTVADDASHVLGTKVRLFCLQIPLAAATLRFIIERHPEYLGDIIFLFVFGELPDAYQNQQISHLERIKIVLRAHYFVRMWQSFLHKAGYPESRANLPDDNADTEKIIRAQEREEIHAQIDLIIPDVDVIEEEKPFGKGSFSTEELDLGFLVTEREKHQTRQAERGTRTGVTQAVSSEEPTNHSVRHALLKGIQAVLREKQDRGTSTGKNREARWHEGGTSVSSKTAGNSANAAVVSASAAKDALKRREKLFRLAQVPLLNLIKHAQISAVRAIKVTQYGIIYGEDTFGVAIGRVEALYAKSGGKNAKHGSVETSDSIGALSHIAVQVYEYMYGRKFRAIPQATSALQLGQFWMLPPLSFLCLLVNTPERSTYGLTLSEKDEAIFRELHNSAKTIKTAMVLSRKRGKNAIKIDVE</sequence>
<keyword evidence="3" id="KW-1185">Reference proteome</keyword>
<name>A0A4S4K6S9_9APHY</name>
<feature type="compositionally biased region" description="Basic and acidic residues" evidence="1">
    <location>
        <begin position="316"/>
        <end position="326"/>
    </location>
</feature>
<accession>A0A4S4K6S9</accession>
<organism evidence="2 3">
    <name type="scientific">Hermanssonia centrifuga</name>
    <dbReference type="NCBI Taxonomy" id="98765"/>
    <lineage>
        <taxon>Eukaryota</taxon>
        <taxon>Fungi</taxon>
        <taxon>Dikarya</taxon>
        <taxon>Basidiomycota</taxon>
        <taxon>Agaricomycotina</taxon>
        <taxon>Agaricomycetes</taxon>
        <taxon>Polyporales</taxon>
        <taxon>Meruliaceae</taxon>
        <taxon>Hermanssonia</taxon>
    </lineage>
</organism>
<gene>
    <name evidence="2" type="ORF">EW026_g7748</name>
</gene>
<feature type="region of interest" description="Disordered" evidence="1">
    <location>
        <begin position="316"/>
        <end position="341"/>
    </location>
</feature>
<comment type="caution">
    <text evidence="2">The sequence shown here is derived from an EMBL/GenBank/DDBJ whole genome shotgun (WGS) entry which is preliminary data.</text>
</comment>
<evidence type="ECO:0000313" key="3">
    <source>
        <dbReference type="Proteomes" id="UP000309038"/>
    </source>
</evidence>